<dbReference type="Gene3D" id="3.40.50.300">
    <property type="entry name" value="P-loop containing nucleotide triphosphate hydrolases"/>
    <property type="match status" value="1"/>
</dbReference>
<dbReference type="Pfam" id="PF00625">
    <property type="entry name" value="Guanylate_kin"/>
    <property type="match status" value="1"/>
</dbReference>
<evidence type="ECO:0000256" key="7">
    <source>
        <dbReference type="ARBA" id="ARBA00022475"/>
    </source>
</evidence>
<name>A0A6B0S650_9CETA</name>
<keyword evidence="5" id="KW-0796">Tight junction</keyword>
<dbReference type="SMART" id="SM00326">
    <property type="entry name" value="SH3"/>
    <property type="match status" value="1"/>
</dbReference>
<protein>
    <recommendedName>
        <fullName evidence="13">Protein PALS1</fullName>
    </recommendedName>
    <alternativeName>
        <fullName evidence="15">MAGUK p55 subfamily member 5</fullName>
    </alternativeName>
    <alternativeName>
        <fullName evidence="14">Protein associated with Lin-7 1</fullName>
    </alternativeName>
</protein>
<dbReference type="FunFam" id="2.30.42.10:FF:000088">
    <property type="entry name" value="MAGUK p55 subfamily member 5"/>
    <property type="match status" value="1"/>
</dbReference>
<dbReference type="GO" id="GO:0005524">
    <property type="term" value="F:ATP binding"/>
    <property type="evidence" value="ECO:0007669"/>
    <property type="project" value="UniProtKB-KW"/>
</dbReference>
<dbReference type="SUPFAM" id="SSF52540">
    <property type="entry name" value="P-loop containing nucleoside triphosphate hydrolases"/>
    <property type="match status" value="1"/>
</dbReference>
<dbReference type="GO" id="GO:0005923">
    <property type="term" value="C:bicellular tight junction"/>
    <property type="evidence" value="ECO:0007669"/>
    <property type="project" value="UniProtKB-SubCell"/>
</dbReference>
<keyword evidence="6 16" id="KW-0728">SH3 domain</keyword>
<dbReference type="SMART" id="SM00228">
    <property type="entry name" value="PDZ"/>
    <property type="match status" value="1"/>
</dbReference>
<feature type="domain" description="L27" evidence="21">
    <location>
        <begin position="512"/>
        <end position="569"/>
    </location>
</feature>
<dbReference type="InterPro" id="IPR035601">
    <property type="entry name" value="MPP5_SH3"/>
</dbReference>
<dbReference type="InterPro" id="IPR020590">
    <property type="entry name" value="Guanylate_kinase_CS"/>
</dbReference>
<dbReference type="SUPFAM" id="SSF50156">
    <property type="entry name" value="PDZ domain-like"/>
    <property type="match status" value="1"/>
</dbReference>
<dbReference type="GO" id="GO:0016324">
    <property type="term" value="C:apical plasma membrane"/>
    <property type="evidence" value="ECO:0007669"/>
    <property type="project" value="UniProtKB-SubCell"/>
</dbReference>
<dbReference type="SUPFAM" id="SSF101288">
    <property type="entry name" value="L27 domain"/>
    <property type="match status" value="2"/>
</dbReference>
<evidence type="ECO:0000256" key="15">
    <source>
        <dbReference type="ARBA" id="ARBA00032294"/>
    </source>
</evidence>
<evidence type="ECO:0000256" key="6">
    <source>
        <dbReference type="ARBA" id="ARBA00022443"/>
    </source>
</evidence>
<evidence type="ECO:0000256" key="1">
    <source>
        <dbReference type="ARBA" id="ARBA00004202"/>
    </source>
</evidence>
<dbReference type="Pfam" id="PF12480">
    <property type="entry name" value="GARIL_Rab2_bd"/>
    <property type="match status" value="1"/>
</dbReference>
<keyword evidence="11" id="KW-0965">Cell junction</keyword>
<evidence type="ECO:0000259" key="19">
    <source>
        <dbReference type="PROSITE" id="PS50052"/>
    </source>
</evidence>
<dbReference type="InterPro" id="IPR036892">
    <property type="entry name" value="L27_dom_sf"/>
</dbReference>
<dbReference type="Gene3D" id="2.30.42.10">
    <property type="match status" value="1"/>
</dbReference>
<evidence type="ECO:0000256" key="16">
    <source>
        <dbReference type="PROSITE-ProRule" id="PRU00192"/>
    </source>
</evidence>
<evidence type="ECO:0000256" key="11">
    <source>
        <dbReference type="ARBA" id="ARBA00022949"/>
    </source>
</evidence>
<feature type="region of interest" description="Disordered" evidence="17">
    <location>
        <begin position="328"/>
        <end position="368"/>
    </location>
</feature>
<dbReference type="PANTHER" id="PTHR23122">
    <property type="entry name" value="MEMBRANE-ASSOCIATED GUANYLATE KINASE MAGUK"/>
    <property type="match status" value="1"/>
</dbReference>
<dbReference type="SUPFAM" id="SSF50044">
    <property type="entry name" value="SH3-domain"/>
    <property type="match status" value="1"/>
</dbReference>
<dbReference type="Pfam" id="PF02828">
    <property type="entry name" value="L27"/>
    <property type="match status" value="1"/>
</dbReference>
<dbReference type="CDD" id="cd06798">
    <property type="entry name" value="PDZ_MPP5-like"/>
    <property type="match status" value="1"/>
</dbReference>
<dbReference type="SMART" id="SM00569">
    <property type="entry name" value="L27"/>
    <property type="match status" value="2"/>
</dbReference>
<dbReference type="InterPro" id="IPR015145">
    <property type="entry name" value="L27_N"/>
</dbReference>
<accession>A0A6B0S650</accession>
<dbReference type="InterPro" id="IPR001478">
    <property type="entry name" value="PDZ"/>
</dbReference>
<dbReference type="Gene3D" id="1.10.287.650">
    <property type="entry name" value="L27 domain"/>
    <property type="match status" value="2"/>
</dbReference>
<keyword evidence="8" id="KW-0677">Repeat</keyword>
<dbReference type="InterPro" id="IPR001452">
    <property type="entry name" value="SH3_domain"/>
</dbReference>
<evidence type="ECO:0000259" key="20">
    <source>
        <dbReference type="PROSITE" id="PS50106"/>
    </source>
</evidence>
<evidence type="ECO:0000256" key="8">
    <source>
        <dbReference type="ARBA" id="ARBA00022737"/>
    </source>
</evidence>
<dbReference type="InterPro" id="IPR022168">
    <property type="entry name" value="GARIL-like_Rab2B-bd"/>
</dbReference>
<evidence type="ECO:0000256" key="9">
    <source>
        <dbReference type="ARBA" id="ARBA00022741"/>
    </source>
</evidence>
<dbReference type="InterPro" id="IPR008144">
    <property type="entry name" value="Guanylate_kin-like_dom"/>
</dbReference>
<dbReference type="CDD" id="cd12036">
    <property type="entry name" value="SH3_MPP5"/>
    <property type="match status" value="1"/>
</dbReference>
<evidence type="ECO:0000256" key="5">
    <source>
        <dbReference type="ARBA" id="ARBA00022427"/>
    </source>
</evidence>
<dbReference type="InterPro" id="IPR014775">
    <property type="entry name" value="L27_C"/>
</dbReference>
<dbReference type="InterPro" id="IPR050716">
    <property type="entry name" value="MAGUK"/>
</dbReference>
<dbReference type="PROSITE" id="PS50002">
    <property type="entry name" value="SH3"/>
    <property type="match status" value="1"/>
</dbReference>
<dbReference type="SMART" id="SM00072">
    <property type="entry name" value="GuKc"/>
    <property type="match status" value="1"/>
</dbReference>
<keyword evidence="9" id="KW-0547">Nucleotide-binding</keyword>
<proteinExistence type="inferred from homology"/>
<evidence type="ECO:0000256" key="12">
    <source>
        <dbReference type="ARBA" id="ARBA00023136"/>
    </source>
</evidence>
<evidence type="ECO:0000256" key="2">
    <source>
        <dbReference type="ARBA" id="ARBA00004221"/>
    </source>
</evidence>
<evidence type="ECO:0000259" key="21">
    <source>
        <dbReference type="PROSITE" id="PS51022"/>
    </source>
</evidence>
<dbReference type="Pfam" id="PF07653">
    <property type="entry name" value="SH3_2"/>
    <property type="match status" value="1"/>
</dbReference>
<evidence type="ECO:0000256" key="17">
    <source>
        <dbReference type="SAM" id="MobiDB-lite"/>
    </source>
</evidence>
<dbReference type="Gene3D" id="2.30.30.40">
    <property type="entry name" value="SH3 Domains"/>
    <property type="match status" value="1"/>
</dbReference>
<dbReference type="PROSITE" id="PS51022">
    <property type="entry name" value="L27"/>
    <property type="match status" value="2"/>
</dbReference>
<dbReference type="InterPro" id="IPR004172">
    <property type="entry name" value="L27_dom"/>
</dbReference>
<sequence>MSKWAHLMRDKGRRLIGMDLTSAEFLELRTMASSPRTVVNRRGESIYLHNRANWVTVGICSSNPTTKTPNVMLLAHLTPTAQKDSEPLFTSLLTSPSPENLVLTRFLPLQFVTLSVHDAENMRIKVKLVSGRAYYLQLCAPACKQEALFCQWVELISLLNKEKAKASKVSEVSSLSEITNSTDITGSVDIMDIAAFPAIQTSHLPTCSDPNNDVESVDFSEFTDITDVTDVTDIPENEVTEAPDINIVTEVTEVTDICGVTASSGVRVVFENDDILKAKQEEKEKMENILKSGCLRDTKSKNEFRESPKRVTISNLALTFEGERCFQTTLTPEEDETEKSKEMSDRPREIRTMDSESTTLKAEEPRSRRTDSDTSVLLYLIFHIYKNSSSDNTLIPQYSTVQWNFYEYEKLNICAIQYEEHQKHREMAVDCPGDLGTRMMPVRRSAQLERIRQQQEDMRRRREEEGKKQELDLNSSMRLKKLAQIPPKTGIDNPIFDTEEGIVLESPHYAVKILEVEDLFASLKHIQHTLVDSQSQEDISLLLQLVQNKDFQNAFKIHNAVTVHMNKASPPFPLISNAQDLAQEVQTVLKPVHQKEGQELTALLSAPHIQALLLAHDKVAEQEMQLEPITDERVYESVGQYGGETVKIVRIEKARDIPLGATVRNEMDSVIISRIVKGGAAEKSGLLHEGDEVLEINGIEIRGKDVNEVFDLLSDMHGTLTFVLIPSQQIKPPPAKETVIHVKAHFDYDPSDDPYVPCRELGLSFQKGDILHVISQEDPNWWQAYREGDEDNQPLAGLVPGKSFQQQREAMKQTIEEDKEPEKSGWTLIFDINERFLWFPSGIRFKFVFHNCQGRYYDNEEILTYEEMSLYHQPANRKRPIILIGPQNCGQNELRQRLMNKEKDRFASAVPHTTRNRRDHEVAGRDYHFVSRQAFEADIAAGKFIEHGEFEKNLYGTSIDSVRQVINSGKICLLSLRTQSLKTLRNSDLKPYIIFIAPPSQERLRALLAKEGKNPKPEELREIIEKTREMEQNNGHYFDTAIVNSDLDKAYQELLRLINKLDTEPQWVPSTWLR</sequence>
<dbReference type="EMBL" id="VBQZ03000136">
    <property type="protein sequence ID" value="MXQ95466.1"/>
    <property type="molecule type" value="Genomic_DNA"/>
</dbReference>
<dbReference type="CDD" id="cd00071">
    <property type="entry name" value="GMPK"/>
    <property type="match status" value="1"/>
</dbReference>
<dbReference type="Pfam" id="PF00595">
    <property type="entry name" value="PDZ"/>
    <property type="match status" value="1"/>
</dbReference>
<dbReference type="PROSITE" id="PS50052">
    <property type="entry name" value="GUANYLATE_KINASE_2"/>
    <property type="match status" value="1"/>
</dbReference>
<reference evidence="22" key="1">
    <citation type="submission" date="2019-10" db="EMBL/GenBank/DDBJ databases">
        <title>The sequence and de novo assembly of the wild yak genome.</title>
        <authorList>
            <person name="Liu Y."/>
        </authorList>
    </citation>
    <scope>NUCLEOTIDE SEQUENCE [LARGE SCALE GENOMIC DNA]</scope>
    <source>
        <strain evidence="22">WY2019</strain>
    </source>
</reference>
<keyword evidence="23" id="KW-1185">Reference proteome</keyword>
<dbReference type="FunFam" id="3.40.50.300:FF:000469">
    <property type="entry name" value="MAGUK p55 subfamily member 5"/>
    <property type="match status" value="1"/>
</dbReference>
<dbReference type="InterPro" id="IPR027417">
    <property type="entry name" value="P-loop_NTPase"/>
</dbReference>
<comment type="subcellular location">
    <subcellularLocation>
        <location evidence="2">Apical cell membrane</location>
    </subcellularLocation>
    <subcellularLocation>
        <location evidence="3">Cell junction</location>
        <location evidence="3">Tight junction</location>
    </subcellularLocation>
    <subcellularLocation>
        <location evidence="1">Cell membrane</location>
        <topology evidence="1">Peripheral membrane protein</topology>
    </subcellularLocation>
</comment>
<dbReference type="InterPro" id="IPR036028">
    <property type="entry name" value="SH3-like_dom_sf"/>
</dbReference>
<dbReference type="InterPro" id="IPR008145">
    <property type="entry name" value="GK/Ca_channel_bsu"/>
</dbReference>
<comment type="caution">
    <text evidence="22">The sequence shown here is derived from an EMBL/GenBank/DDBJ whole genome shotgun (WGS) entry which is preliminary data.</text>
</comment>
<dbReference type="PROSITE" id="PS50106">
    <property type="entry name" value="PDZ"/>
    <property type="match status" value="1"/>
</dbReference>
<gene>
    <name evidence="22" type="ORF">E5288_WYG012556</name>
</gene>
<feature type="compositionally biased region" description="Basic and acidic residues" evidence="17">
    <location>
        <begin position="338"/>
        <end position="354"/>
    </location>
</feature>
<evidence type="ECO:0000256" key="14">
    <source>
        <dbReference type="ARBA" id="ARBA00031033"/>
    </source>
</evidence>
<feature type="domain" description="PDZ" evidence="20">
    <location>
        <begin position="648"/>
        <end position="728"/>
    </location>
</feature>
<dbReference type="Pfam" id="PF09060">
    <property type="entry name" value="L27_N"/>
    <property type="match status" value="1"/>
</dbReference>
<dbReference type="AlphaFoldDB" id="A0A6B0S650"/>
<comment type="similarity">
    <text evidence="4">Belongs to the MAGUK family.</text>
</comment>
<feature type="domain" description="Guanylate kinase-like" evidence="19">
    <location>
        <begin position="878"/>
        <end position="1059"/>
    </location>
</feature>
<dbReference type="PROSITE" id="PS00856">
    <property type="entry name" value="GUANYLATE_KINASE_1"/>
    <property type="match status" value="1"/>
</dbReference>
<evidence type="ECO:0000313" key="22">
    <source>
        <dbReference type="EMBL" id="MXQ95466.1"/>
    </source>
</evidence>
<keyword evidence="10" id="KW-0067">ATP-binding</keyword>
<organism evidence="22 23">
    <name type="scientific">Bos mutus</name>
    <name type="common">wild yak</name>
    <dbReference type="NCBI Taxonomy" id="72004"/>
    <lineage>
        <taxon>Eukaryota</taxon>
        <taxon>Metazoa</taxon>
        <taxon>Chordata</taxon>
        <taxon>Craniata</taxon>
        <taxon>Vertebrata</taxon>
        <taxon>Euteleostomi</taxon>
        <taxon>Mammalia</taxon>
        <taxon>Eutheria</taxon>
        <taxon>Laurasiatheria</taxon>
        <taxon>Artiodactyla</taxon>
        <taxon>Ruminantia</taxon>
        <taxon>Pecora</taxon>
        <taxon>Bovidae</taxon>
        <taxon>Bovinae</taxon>
        <taxon>Bos</taxon>
    </lineage>
</organism>
<evidence type="ECO:0000256" key="3">
    <source>
        <dbReference type="ARBA" id="ARBA00004435"/>
    </source>
</evidence>
<dbReference type="InterPro" id="IPR036034">
    <property type="entry name" value="PDZ_sf"/>
</dbReference>
<keyword evidence="12" id="KW-0472">Membrane</keyword>
<evidence type="ECO:0000256" key="13">
    <source>
        <dbReference type="ARBA" id="ARBA00024392"/>
    </source>
</evidence>
<evidence type="ECO:0000259" key="18">
    <source>
        <dbReference type="PROSITE" id="PS50002"/>
    </source>
</evidence>
<evidence type="ECO:0000256" key="4">
    <source>
        <dbReference type="ARBA" id="ARBA00007014"/>
    </source>
</evidence>
<feature type="domain" description="L27" evidence="21">
    <location>
        <begin position="571"/>
        <end position="627"/>
    </location>
</feature>
<evidence type="ECO:0000256" key="10">
    <source>
        <dbReference type="ARBA" id="ARBA00022840"/>
    </source>
</evidence>
<evidence type="ECO:0000313" key="23">
    <source>
        <dbReference type="Proteomes" id="UP000322234"/>
    </source>
</evidence>
<feature type="region of interest" description="Disordered" evidence="17">
    <location>
        <begin position="448"/>
        <end position="469"/>
    </location>
</feature>
<keyword evidence="7" id="KW-1003">Cell membrane</keyword>
<dbReference type="Proteomes" id="UP000322234">
    <property type="component" value="Unassembled WGS sequence"/>
</dbReference>
<feature type="domain" description="SH3" evidence="18">
    <location>
        <begin position="737"/>
        <end position="809"/>
    </location>
</feature>